<keyword evidence="2" id="KW-1185">Reference proteome</keyword>
<dbReference type="EMBL" id="QMEB01000335">
    <property type="protein sequence ID" value="NMG22874.1"/>
    <property type="molecule type" value="Genomic_DNA"/>
</dbReference>
<organism evidence="1 2">
    <name type="scientific">Brasilonema bromeliae SPC951</name>
    <dbReference type="NCBI Taxonomy" id="385972"/>
    <lineage>
        <taxon>Bacteria</taxon>
        <taxon>Bacillati</taxon>
        <taxon>Cyanobacteriota</taxon>
        <taxon>Cyanophyceae</taxon>
        <taxon>Nostocales</taxon>
        <taxon>Scytonemataceae</taxon>
        <taxon>Brasilonema</taxon>
        <taxon>Bromeliae group (in: Brasilonema)</taxon>
    </lineage>
</organism>
<comment type="caution">
    <text evidence="1">The sequence shown here is derived from an EMBL/GenBank/DDBJ whole genome shotgun (WGS) entry which is preliminary data.</text>
</comment>
<dbReference type="InterPro" id="IPR038573">
    <property type="entry name" value="BrnT_sf"/>
</dbReference>
<dbReference type="InterPro" id="IPR007460">
    <property type="entry name" value="BrnT_toxin"/>
</dbReference>
<sequence>MSFEWNDAKDKQNIEKHGIRFEEAKRVFNDPFAITREDCRFDYGEIRKVTLGEIPLSTLATSIVVVVVHTERDGHTRIISARKANKKERAYYEQNKLLG</sequence>
<dbReference type="RefSeq" id="WP_169158055.1">
    <property type="nucleotide sequence ID" value="NZ_CAWPJE010000348.1"/>
</dbReference>
<name>A0ABX1PEF2_9CYAN</name>
<dbReference type="Proteomes" id="UP000718564">
    <property type="component" value="Unassembled WGS sequence"/>
</dbReference>
<proteinExistence type="predicted"/>
<dbReference type="Pfam" id="PF04365">
    <property type="entry name" value="BrnT_toxin"/>
    <property type="match status" value="1"/>
</dbReference>
<evidence type="ECO:0000313" key="2">
    <source>
        <dbReference type="Proteomes" id="UP000718564"/>
    </source>
</evidence>
<protein>
    <submittedName>
        <fullName evidence="1">BrnT family toxin</fullName>
    </submittedName>
</protein>
<dbReference type="Gene3D" id="3.10.450.530">
    <property type="entry name" value="Ribonuclease toxin, BrnT, of type II toxin-antitoxin system"/>
    <property type="match status" value="1"/>
</dbReference>
<evidence type="ECO:0000313" key="1">
    <source>
        <dbReference type="EMBL" id="NMG22874.1"/>
    </source>
</evidence>
<gene>
    <name evidence="1" type="ORF">DP116_26970</name>
</gene>
<accession>A0ABX1PEF2</accession>
<reference evidence="1 2" key="1">
    <citation type="submission" date="2018-06" db="EMBL/GenBank/DDBJ databases">
        <title>Comparative genomics of Brasilonema spp. strains.</title>
        <authorList>
            <person name="Alvarenga D.O."/>
            <person name="Fiore M.F."/>
            <person name="Varani A.M."/>
        </authorList>
    </citation>
    <scope>NUCLEOTIDE SEQUENCE [LARGE SCALE GENOMIC DNA]</scope>
    <source>
        <strain evidence="1 2">SPC951</strain>
    </source>
</reference>